<dbReference type="PROSITE" id="PS50126">
    <property type="entry name" value="S1"/>
    <property type="match status" value="1"/>
</dbReference>
<dbReference type="SUPFAM" id="SSF53098">
    <property type="entry name" value="Ribonuclease H-like"/>
    <property type="match status" value="1"/>
</dbReference>
<reference evidence="3 4" key="1">
    <citation type="submission" date="2021-03" db="EMBL/GenBank/DDBJ databases">
        <title>Genomic Encyclopedia of Type Strains, Phase IV (KMG-IV): sequencing the most valuable type-strain genomes for metagenomic binning, comparative biology and taxonomic classification.</title>
        <authorList>
            <person name="Goeker M."/>
        </authorList>
    </citation>
    <scope>NUCLEOTIDE SEQUENCE [LARGE SCALE GENOMIC DNA]</scope>
    <source>
        <strain evidence="3 4">DSM 27138</strain>
    </source>
</reference>
<evidence type="ECO:0000313" key="4">
    <source>
        <dbReference type="Proteomes" id="UP001519289"/>
    </source>
</evidence>
<dbReference type="Gene3D" id="1.10.3500.10">
    <property type="entry name" value="Tex N-terminal region-like"/>
    <property type="match status" value="1"/>
</dbReference>
<dbReference type="CDD" id="cd05685">
    <property type="entry name" value="S1_Tex"/>
    <property type="match status" value="1"/>
</dbReference>
<dbReference type="Gene3D" id="3.30.420.140">
    <property type="entry name" value="YqgF/RNase H-like domain"/>
    <property type="match status" value="1"/>
</dbReference>
<dbReference type="InterPro" id="IPR003029">
    <property type="entry name" value="S1_domain"/>
</dbReference>
<dbReference type="InterPro" id="IPR032639">
    <property type="entry name" value="Tex_YqgF"/>
</dbReference>
<dbReference type="InterPro" id="IPR044146">
    <property type="entry name" value="S1_Tex"/>
</dbReference>
<dbReference type="InterPro" id="IPR050437">
    <property type="entry name" value="Ribos_protein_bS1-like"/>
</dbReference>
<keyword evidence="4" id="KW-1185">Reference proteome</keyword>
<feature type="region of interest" description="Disordered" evidence="1">
    <location>
        <begin position="719"/>
        <end position="773"/>
    </location>
</feature>
<dbReference type="SMART" id="SM00316">
    <property type="entry name" value="S1"/>
    <property type="match status" value="1"/>
</dbReference>
<evidence type="ECO:0000259" key="2">
    <source>
        <dbReference type="PROSITE" id="PS50126"/>
    </source>
</evidence>
<dbReference type="Pfam" id="PF16921">
    <property type="entry name" value="Tex_YqgF"/>
    <property type="match status" value="1"/>
</dbReference>
<feature type="compositionally biased region" description="Basic and acidic residues" evidence="1">
    <location>
        <begin position="726"/>
        <end position="742"/>
    </location>
</feature>
<feature type="compositionally biased region" description="Basic and acidic residues" evidence="1">
    <location>
        <begin position="757"/>
        <end position="770"/>
    </location>
</feature>
<dbReference type="Gene3D" id="1.10.150.310">
    <property type="entry name" value="Tex RuvX-like domain-like"/>
    <property type="match status" value="1"/>
</dbReference>
<accession>A0ABS4JNF2</accession>
<dbReference type="InterPro" id="IPR023323">
    <property type="entry name" value="Tex-like_dom_sf"/>
</dbReference>
<name>A0ABS4JNF2_9FIRM</name>
<dbReference type="SMART" id="SM00732">
    <property type="entry name" value="YqgFc"/>
    <property type="match status" value="1"/>
</dbReference>
<feature type="domain" description="S1 motif" evidence="2">
    <location>
        <begin position="651"/>
        <end position="720"/>
    </location>
</feature>
<dbReference type="SUPFAM" id="SSF50249">
    <property type="entry name" value="Nucleic acid-binding proteins"/>
    <property type="match status" value="1"/>
</dbReference>
<dbReference type="Pfam" id="PF00575">
    <property type="entry name" value="S1"/>
    <property type="match status" value="1"/>
</dbReference>
<feature type="compositionally biased region" description="Gly residues" evidence="1">
    <location>
        <begin position="743"/>
        <end position="756"/>
    </location>
</feature>
<dbReference type="SUPFAM" id="SSF47781">
    <property type="entry name" value="RuvA domain 2-like"/>
    <property type="match status" value="2"/>
</dbReference>
<dbReference type="EMBL" id="JAGGLG010000002">
    <property type="protein sequence ID" value="MBP2017072.1"/>
    <property type="molecule type" value="Genomic_DNA"/>
</dbReference>
<dbReference type="SUPFAM" id="SSF158832">
    <property type="entry name" value="Tex N-terminal region-like"/>
    <property type="match status" value="1"/>
</dbReference>
<evidence type="ECO:0000256" key="1">
    <source>
        <dbReference type="SAM" id="MobiDB-lite"/>
    </source>
</evidence>
<dbReference type="InterPro" id="IPR037027">
    <property type="entry name" value="YqgF/RNaseH-like_dom_sf"/>
</dbReference>
<dbReference type="InterPro" id="IPR012340">
    <property type="entry name" value="NA-bd_OB-fold"/>
</dbReference>
<dbReference type="InterPro" id="IPR023319">
    <property type="entry name" value="Tex-like_HTH_dom_sf"/>
</dbReference>
<protein>
    <recommendedName>
        <fullName evidence="2">S1 motif domain-containing protein</fullName>
    </recommendedName>
</protein>
<gene>
    <name evidence="3" type="ORF">J2Z79_000446</name>
</gene>
<evidence type="ECO:0000313" key="3">
    <source>
        <dbReference type="EMBL" id="MBP2017072.1"/>
    </source>
</evidence>
<dbReference type="Pfam" id="PF12836">
    <property type="entry name" value="HHH_3"/>
    <property type="match status" value="1"/>
</dbReference>
<dbReference type="PANTHER" id="PTHR10724:SF10">
    <property type="entry name" value="S1 RNA-BINDING DOMAIN-CONTAINING PROTEIN 1"/>
    <property type="match status" value="1"/>
</dbReference>
<dbReference type="Pfam" id="PF17674">
    <property type="entry name" value="HHH_9"/>
    <property type="match status" value="1"/>
</dbReference>
<dbReference type="InterPro" id="IPR006641">
    <property type="entry name" value="YqgF/RNaseH-like_dom"/>
</dbReference>
<dbReference type="Gene3D" id="2.40.50.140">
    <property type="entry name" value="Nucleic acid-binding proteins"/>
    <property type="match status" value="1"/>
</dbReference>
<dbReference type="InterPro" id="IPR041692">
    <property type="entry name" value="HHH_9"/>
</dbReference>
<proteinExistence type="predicted"/>
<comment type="caution">
    <text evidence="3">The sequence shown here is derived from an EMBL/GenBank/DDBJ whole genome shotgun (WGS) entry which is preliminary data.</text>
</comment>
<dbReference type="RefSeq" id="WP_209465222.1">
    <property type="nucleotide sequence ID" value="NZ_JAGGLG010000002.1"/>
</dbReference>
<sequence>MSHDAIHVRLAREMGLTIAQVERCVALLDEGNTVPFIARYRKEATGEMDETQIRTLQERLAYLRNLEAEKEKVLRVIGEQGKLTPELEQAIRQAEKLQEVEDLYRPFRPKRRTRAMIARERGLEPLAQQMLAQAEKTGSPEEIAAAYVNPELQVESPEDALAGARDIVAEIVSDDAAVRKMARELTAARGVVKSVASEKGDPEKAQEFEMYFDFQEPLRTLPPHRVLALNRGRRLECLKVTLEAPADEIIARIERQYITGRSIWENQLREAIADAYRRLIAPSVETEVHGELTEKAEEHAIRLFAVNLRNLLLQPPIKGLTVMGIDPGYRTGCKLAVVDETGKVLETGVIYVTLGERQRQQGEEVLIRLVDKHKVDLIAIGNGTASRETEQVVASVIPRCSHPTAYIIVSEAGASVYSASKVAQEEFPDFDVTQRSAVSIARRAQDPLAELVKIDPKSIGVGLYQHDVDQKRLAEQLGAVVESVVNAVGVDLNTASPSLLQYVAGIKASVARAIVEYREKNGKFRSRKELLKVAGLGPKAFEQCAGFLRVTDGVEPLDNTAVHPESYAVAEAILRAVGATREQLIGHGQAGLRDALKRLSPEKVAAELGAGVPTVRDIIEALQKPGRDPRDELPKPIFHTEVLKIEDLKVGMELMGTVRNVVDFGAFVDIGVHEDGLVHISQLSHKYVKHPSDVVAVGDIVRVRVIEVDLKRQRIGLTMKLGDPPAEERPAGPRPASGERRGAPGGRRGAPGAGGSGERRSSARLEEQLEARQTSLEQQLKALQNKFKRL</sequence>
<dbReference type="Gene3D" id="1.10.10.650">
    <property type="entry name" value="RuvA domain 2-like"/>
    <property type="match status" value="1"/>
</dbReference>
<dbReference type="InterPro" id="IPR018974">
    <property type="entry name" value="Tex-like_N"/>
</dbReference>
<dbReference type="InterPro" id="IPR055179">
    <property type="entry name" value="Tex-like_central_region"/>
</dbReference>
<dbReference type="InterPro" id="IPR012337">
    <property type="entry name" value="RNaseH-like_sf"/>
</dbReference>
<dbReference type="InterPro" id="IPR010994">
    <property type="entry name" value="RuvA_2-like"/>
</dbReference>
<dbReference type="Pfam" id="PF09371">
    <property type="entry name" value="Tex_N"/>
    <property type="match status" value="1"/>
</dbReference>
<dbReference type="Pfam" id="PF22706">
    <property type="entry name" value="Tex_central_region"/>
    <property type="match status" value="1"/>
</dbReference>
<organism evidence="3 4">
    <name type="scientific">Symbiobacterium terraclitae</name>
    <dbReference type="NCBI Taxonomy" id="557451"/>
    <lineage>
        <taxon>Bacteria</taxon>
        <taxon>Bacillati</taxon>
        <taxon>Bacillota</taxon>
        <taxon>Clostridia</taxon>
        <taxon>Eubacteriales</taxon>
        <taxon>Symbiobacteriaceae</taxon>
        <taxon>Symbiobacterium</taxon>
    </lineage>
</organism>
<dbReference type="PANTHER" id="PTHR10724">
    <property type="entry name" value="30S RIBOSOMAL PROTEIN S1"/>
    <property type="match status" value="1"/>
</dbReference>
<dbReference type="Proteomes" id="UP001519289">
    <property type="component" value="Unassembled WGS sequence"/>
</dbReference>